<dbReference type="InterPro" id="IPR015882">
    <property type="entry name" value="HEX_bac_N"/>
</dbReference>
<dbReference type="GO" id="GO:0016020">
    <property type="term" value="C:membrane"/>
    <property type="evidence" value="ECO:0007669"/>
    <property type="project" value="TreeGrafter"/>
</dbReference>
<evidence type="ECO:0000256" key="3">
    <source>
        <dbReference type="ARBA" id="ARBA00012663"/>
    </source>
</evidence>
<evidence type="ECO:0000256" key="6">
    <source>
        <dbReference type="PIRSR" id="PIRSR625705-1"/>
    </source>
</evidence>
<comment type="catalytic activity">
    <reaction evidence="1">
        <text>Hydrolysis of terminal non-reducing N-acetyl-D-hexosamine residues in N-acetyl-beta-D-hexosaminides.</text>
        <dbReference type="EC" id="3.2.1.52"/>
    </reaction>
</comment>
<dbReference type="InterPro" id="IPR025705">
    <property type="entry name" value="Beta_hexosaminidase_sua/sub"/>
</dbReference>
<name>A0A1I6MY18_9BACT</name>
<feature type="active site" description="Proton donor" evidence="6">
    <location>
        <position position="311"/>
    </location>
</feature>
<organism evidence="9 10">
    <name type="scientific">Granulicella pectinivorans</name>
    <dbReference type="NCBI Taxonomy" id="474950"/>
    <lineage>
        <taxon>Bacteria</taxon>
        <taxon>Pseudomonadati</taxon>
        <taxon>Acidobacteriota</taxon>
        <taxon>Terriglobia</taxon>
        <taxon>Terriglobales</taxon>
        <taxon>Acidobacteriaceae</taxon>
        <taxon>Granulicella</taxon>
    </lineage>
</organism>
<dbReference type="PANTHER" id="PTHR22600:SF57">
    <property type="entry name" value="BETA-N-ACETYLHEXOSAMINIDASE"/>
    <property type="match status" value="1"/>
</dbReference>
<protein>
    <recommendedName>
        <fullName evidence="3">beta-N-acetylhexosaminidase</fullName>
        <ecNumber evidence="3">3.2.1.52</ecNumber>
    </recommendedName>
</protein>
<reference evidence="9 10" key="1">
    <citation type="submission" date="2016-10" db="EMBL/GenBank/DDBJ databases">
        <authorList>
            <person name="de Groot N.N."/>
        </authorList>
    </citation>
    <scope>NUCLEOTIDE SEQUENCE [LARGE SCALE GENOMIC DNA]</scope>
    <source>
        <strain evidence="9 10">DSM 21001</strain>
    </source>
</reference>
<dbReference type="Gene3D" id="3.20.20.80">
    <property type="entry name" value="Glycosidases"/>
    <property type="match status" value="1"/>
</dbReference>
<comment type="similarity">
    <text evidence="2">Belongs to the glycosyl hydrolase 20 family.</text>
</comment>
<dbReference type="GO" id="GO:0030203">
    <property type="term" value="P:glycosaminoglycan metabolic process"/>
    <property type="evidence" value="ECO:0007669"/>
    <property type="project" value="TreeGrafter"/>
</dbReference>
<evidence type="ECO:0000256" key="2">
    <source>
        <dbReference type="ARBA" id="ARBA00006285"/>
    </source>
</evidence>
<feature type="domain" description="Glycoside hydrolase family 20 catalytic" evidence="7">
    <location>
        <begin position="170"/>
        <end position="382"/>
    </location>
</feature>
<dbReference type="Proteomes" id="UP000199024">
    <property type="component" value="Unassembled WGS sequence"/>
</dbReference>
<evidence type="ECO:0000256" key="5">
    <source>
        <dbReference type="ARBA" id="ARBA00023295"/>
    </source>
</evidence>
<dbReference type="Pfam" id="PF02838">
    <property type="entry name" value="Glyco_hydro_20b"/>
    <property type="match status" value="1"/>
</dbReference>
<accession>A0A1I6MY18</accession>
<evidence type="ECO:0000256" key="4">
    <source>
        <dbReference type="ARBA" id="ARBA00022801"/>
    </source>
</evidence>
<keyword evidence="5" id="KW-0326">Glycosidase</keyword>
<evidence type="ECO:0000259" key="7">
    <source>
        <dbReference type="Pfam" id="PF00728"/>
    </source>
</evidence>
<dbReference type="GO" id="GO:0005975">
    <property type="term" value="P:carbohydrate metabolic process"/>
    <property type="evidence" value="ECO:0007669"/>
    <property type="project" value="InterPro"/>
</dbReference>
<dbReference type="SUPFAM" id="SSF51445">
    <property type="entry name" value="(Trans)glycosidases"/>
    <property type="match status" value="1"/>
</dbReference>
<dbReference type="GO" id="GO:0004563">
    <property type="term" value="F:beta-N-acetylhexosaminidase activity"/>
    <property type="evidence" value="ECO:0007669"/>
    <property type="project" value="UniProtKB-EC"/>
</dbReference>
<gene>
    <name evidence="9" type="ORF">SAMN05421771_3718</name>
</gene>
<evidence type="ECO:0000259" key="8">
    <source>
        <dbReference type="Pfam" id="PF02838"/>
    </source>
</evidence>
<dbReference type="STRING" id="474950.SAMN05421771_3718"/>
<dbReference type="InterPro" id="IPR015883">
    <property type="entry name" value="Glyco_hydro_20_cat"/>
</dbReference>
<dbReference type="PRINTS" id="PR00738">
    <property type="entry name" value="GLHYDRLASE20"/>
</dbReference>
<keyword evidence="4 9" id="KW-0378">Hydrolase</keyword>
<sequence>MLGNRGFIGVPSILYGSAMRFFRGLPVVALLSIAAVGSAQAPSLKLIPMPREVAVLPEQSLAGGVRVVCPGCDPQDQFAADDLSQTLAARGVPTGAGFTIQLARRSSTNVPATEAAEGYTISVNALTLTVNAVTEAGLFYGAQTVKQMIDGTGAKSVLHAATIRDWPAMKYRGLHDDLSRGPVPTLAFQKHLIQTLAAYKVNIYSPYYEETQQYITDPLASVPNGSISPADAKELSAFAAKYHITVLPEQEAFGHLRHILNWEQYAQVAETPHGAVLAPGQPHSLEIIKSWFTELAQDYPNSPFLHLGADETFDLGVGQTKSDVDARGRAAVYLDFMQNIVTALQPLHKKLLFWGDIAQDAPALLKAMPQNFKNQTIAVAWGYSPSPTGFAKIITPYSNAGIEVWVAPAINNYRQVYPNFNLGLPDVQQFTRDGQKYGATGQLNTLWNDDGESLADQNWYGLLFGAAAAWQQGESSIPAYQQAYGEVFHGDKTGKINQAQMELMAAMDLMTQAKVIAPTEGSDGLYWVDPWSPDGQKFAAKMRPLNAELRLHAEKAIQLIHEARNAAPAFATPKMLVAGAPALAYSDTPDPANAYPSNPTTLRESNALDAMEFGARRVDFLGLKFQLADEMAAGYARAQADIPILAQMSAQARRSDNSLHSVNRELSDINGVNGRLQDLIQAYSLHRDLFQQTWLRTNRPYALRPILERYDNAIRLWIARVDRFRSAQRQYSEVKTLPSASTLDIPPAPPVACCAVNQ</sequence>
<feature type="domain" description="Beta-hexosaminidase bacterial type N-terminal" evidence="8">
    <location>
        <begin position="45"/>
        <end position="166"/>
    </location>
</feature>
<dbReference type="SUPFAM" id="SSF55545">
    <property type="entry name" value="beta-N-acetylhexosaminidase-like domain"/>
    <property type="match status" value="1"/>
</dbReference>
<dbReference type="EC" id="3.2.1.52" evidence="3"/>
<dbReference type="EMBL" id="FOZL01000002">
    <property type="protein sequence ID" value="SFS20602.1"/>
    <property type="molecule type" value="Genomic_DNA"/>
</dbReference>
<dbReference type="AlphaFoldDB" id="A0A1I6MY18"/>
<dbReference type="Pfam" id="PF00728">
    <property type="entry name" value="Glyco_hydro_20"/>
    <property type="match status" value="1"/>
</dbReference>
<keyword evidence="10" id="KW-1185">Reference proteome</keyword>
<dbReference type="InterPro" id="IPR017853">
    <property type="entry name" value="GH"/>
</dbReference>
<evidence type="ECO:0000313" key="10">
    <source>
        <dbReference type="Proteomes" id="UP000199024"/>
    </source>
</evidence>
<evidence type="ECO:0000313" key="9">
    <source>
        <dbReference type="EMBL" id="SFS20602.1"/>
    </source>
</evidence>
<evidence type="ECO:0000256" key="1">
    <source>
        <dbReference type="ARBA" id="ARBA00001231"/>
    </source>
</evidence>
<dbReference type="PANTHER" id="PTHR22600">
    <property type="entry name" value="BETA-HEXOSAMINIDASE"/>
    <property type="match status" value="1"/>
</dbReference>
<dbReference type="Gene3D" id="3.30.379.10">
    <property type="entry name" value="Chitobiase/beta-hexosaminidase domain 2-like"/>
    <property type="match status" value="1"/>
</dbReference>
<dbReference type="InterPro" id="IPR029018">
    <property type="entry name" value="Hex-like_dom2"/>
</dbReference>
<proteinExistence type="inferred from homology"/>